<dbReference type="PANTHER" id="PTHR31997:SF2">
    <property type="entry name" value="PROTEIN FAM149A"/>
    <property type="match status" value="1"/>
</dbReference>
<comment type="caution">
    <text evidence="1">The sequence shown here is derived from an EMBL/GenBank/DDBJ whole genome shotgun (WGS) entry which is preliminary data.</text>
</comment>
<evidence type="ECO:0000313" key="2">
    <source>
        <dbReference type="Proteomes" id="UP000527355"/>
    </source>
</evidence>
<dbReference type="VEuPathDB" id="HostDB:GeneID_118650030"/>
<keyword evidence="2" id="KW-1185">Reference proteome</keyword>
<proteinExistence type="predicted"/>
<accession>A0A7J7Z285</accession>
<evidence type="ECO:0000313" key="1">
    <source>
        <dbReference type="EMBL" id="KAF6368377.1"/>
    </source>
</evidence>
<gene>
    <name evidence="1" type="ORF">mMyoMyo1_004802</name>
</gene>
<organism evidence="1 2">
    <name type="scientific">Myotis myotis</name>
    <name type="common">Greater mouse-eared bat</name>
    <name type="synonym">Vespertilio myotis</name>
    <dbReference type="NCBI Taxonomy" id="51298"/>
    <lineage>
        <taxon>Eukaryota</taxon>
        <taxon>Metazoa</taxon>
        <taxon>Chordata</taxon>
        <taxon>Craniata</taxon>
        <taxon>Vertebrata</taxon>
        <taxon>Euteleostomi</taxon>
        <taxon>Mammalia</taxon>
        <taxon>Eutheria</taxon>
        <taxon>Laurasiatheria</taxon>
        <taxon>Chiroptera</taxon>
        <taxon>Yangochiroptera</taxon>
        <taxon>Vespertilionidae</taxon>
        <taxon>Myotis</taxon>
    </lineage>
</organism>
<dbReference type="EMBL" id="JABWUV010000003">
    <property type="protein sequence ID" value="KAF6368377.1"/>
    <property type="molecule type" value="Genomic_DNA"/>
</dbReference>
<dbReference type="AlphaFoldDB" id="A0A7J7Z285"/>
<dbReference type="PANTHER" id="PTHR31997">
    <property type="entry name" value="AGAP003710-PA"/>
    <property type="match status" value="1"/>
</dbReference>
<protein>
    <recommendedName>
        <fullName evidence="3">Family with sequence similarity 149 member A</fullName>
    </recommendedName>
</protein>
<evidence type="ECO:0008006" key="3">
    <source>
        <dbReference type="Google" id="ProtNLM"/>
    </source>
</evidence>
<dbReference type="InterPro" id="IPR039630">
    <property type="entry name" value="FAM149"/>
</dbReference>
<name>A0A7J7Z285_MYOMY</name>
<reference evidence="1 2" key="1">
    <citation type="journal article" date="2020" name="Nature">
        <title>Six reference-quality genomes reveal evolution of bat adaptations.</title>
        <authorList>
            <person name="Jebb D."/>
            <person name="Huang Z."/>
            <person name="Pippel M."/>
            <person name="Hughes G.M."/>
            <person name="Lavrichenko K."/>
            <person name="Devanna P."/>
            <person name="Winkler S."/>
            <person name="Jermiin L.S."/>
            <person name="Skirmuntt E.C."/>
            <person name="Katzourakis A."/>
            <person name="Burkitt-Gray L."/>
            <person name="Ray D.A."/>
            <person name="Sullivan K.A.M."/>
            <person name="Roscito J.G."/>
            <person name="Kirilenko B.M."/>
            <person name="Davalos L.M."/>
            <person name="Corthals A.P."/>
            <person name="Power M.L."/>
            <person name="Jones G."/>
            <person name="Ransome R.D."/>
            <person name="Dechmann D.K.N."/>
            <person name="Locatelli A.G."/>
            <person name="Puechmaille S.J."/>
            <person name="Fedrigo O."/>
            <person name="Jarvis E.D."/>
            <person name="Hiller M."/>
            <person name="Vernes S.C."/>
            <person name="Myers E.W."/>
            <person name="Teeling E.C."/>
        </authorList>
    </citation>
    <scope>NUCLEOTIDE SEQUENCE [LARGE SCALE GENOMIC DNA]</scope>
    <source>
        <strain evidence="1">MMyoMyo1</strain>
        <tissue evidence="1">Flight muscle</tissue>
    </source>
</reference>
<sequence>MMWMEKSKNISLSTEKKIIRMDFVLSDDEHLEQKSAHHFGMRHKHGLPPISPHDCIKDAVAVEMFDHIWTNVVEILEELIRKNWEVTLTGRRKEKEKLKVAEAKSPQGLISRINTDLMSVPPSRSFASQSISLASDLNAPRSIASPTIFIVI</sequence>
<dbReference type="Proteomes" id="UP000527355">
    <property type="component" value="Unassembled WGS sequence"/>
</dbReference>